<dbReference type="RefSeq" id="WP_016403818.1">
    <property type="nucleotide sequence ID" value="NZ_BARX01000041.1"/>
</dbReference>
<evidence type="ECO:0000313" key="2">
    <source>
        <dbReference type="EMBL" id="GAD04051.1"/>
    </source>
</evidence>
<dbReference type="Pfam" id="PF01636">
    <property type="entry name" value="APH"/>
    <property type="match status" value="1"/>
</dbReference>
<dbReference type="Proteomes" id="UP000014461">
    <property type="component" value="Unassembled WGS sequence"/>
</dbReference>
<evidence type="ECO:0000313" key="3">
    <source>
        <dbReference type="Proteomes" id="UP000014461"/>
    </source>
</evidence>
<feature type="domain" description="Aminoglycoside phosphotransferase" evidence="1">
    <location>
        <begin position="7"/>
        <end position="188"/>
    </location>
</feature>
<accession>R9PUE9</accession>
<sequence>MLTLKRLKKIASGNTAEVFALSNKQVLKLYFDGYPPDEAENEFNKAKFAYLLGIPTPKPIDLLGLGTRQGLVFERCEGPSLAAYLQQHPKEAPHLACEFASLHATIHQYDASPLPLSQQRLSDKINRANVDHGLRQQALVKLETYPQENMLCHGDLHPANVILSDQGLMVIDWVDATQGPALADVARTELLIATSLITADSFEQQAYVELKQQFVAAYKRHYFQLSKRDELQLALWLPLVAIGRLSEKLAGSSFEQTLAIAQQGLI</sequence>
<dbReference type="GO" id="GO:0016740">
    <property type="term" value="F:transferase activity"/>
    <property type="evidence" value="ECO:0007669"/>
    <property type="project" value="UniProtKB-KW"/>
</dbReference>
<dbReference type="STRING" id="1331007.AALB_4131"/>
<dbReference type="AlphaFoldDB" id="R9PUE9"/>
<dbReference type="OrthoDB" id="179763at2"/>
<name>R9PUE9_AGAAL</name>
<dbReference type="EMBL" id="BARX01000041">
    <property type="protein sequence ID" value="GAD04051.1"/>
    <property type="molecule type" value="Genomic_DNA"/>
</dbReference>
<evidence type="ECO:0000259" key="1">
    <source>
        <dbReference type="Pfam" id="PF01636"/>
    </source>
</evidence>
<dbReference type="SUPFAM" id="SSF56112">
    <property type="entry name" value="Protein kinase-like (PK-like)"/>
    <property type="match status" value="1"/>
</dbReference>
<reference evidence="2" key="1">
    <citation type="journal article" date="2013" name="Genome Announc.">
        <title>Draft Genome Sequence of Agarivorans albus Strain MKT 106T, an Agarolytic Marine Bacterium.</title>
        <authorList>
            <person name="Yasuike M."/>
            <person name="Nakamura Y."/>
            <person name="Kai W."/>
            <person name="Fujiwara A."/>
            <person name="Fukui Y."/>
            <person name="Satomi M."/>
            <person name="Sano M."/>
        </authorList>
    </citation>
    <scope>NUCLEOTIDE SEQUENCE [LARGE SCALE GENOMIC DNA]</scope>
</reference>
<organism evidence="2 3">
    <name type="scientific">Agarivorans albus MKT 106</name>
    <dbReference type="NCBI Taxonomy" id="1331007"/>
    <lineage>
        <taxon>Bacteria</taxon>
        <taxon>Pseudomonadati</taxon>
        <taxon>Pseudomonadota</taxon>
        <taxon>Gammaproteobacteria</taxon>
        <taxon>Alteromonadales</taxon>
        <taxon>Alteromonadaceae</taxon>
        <taxon>Agarivorans</taxon>
    </lineage>
</organism>
<keyword evidence="2" id="KW-0808">Transferase</keyword>
<comment type="caution">
    <text evidence="2">The sequence shown here is derived from an EMBL/GenBank/DDBJ whole genome shotgun (WGS) entry which is preliminary data.</text>
</comment>
<gene>
    <name evidence="2" type="ORF">AALB_4131</name>
</gene>
<dbReference type="InterPro" id="IPR002575">
    <property type="entry name" value="Aminoglycoside_PTrfase"/>
</dbReference>
<keyword evidence="3" id="KW-1185">Reference proteome</keyword>
<dbReference type="InterPro" id="IPR011009">
    <property type="entry name" value="Kinase-like_dom_sf"/>
</dbReference>
<proteinExistence type="predicted"/>
<dbReference type="Gene3D" id="3.90.1200.10">
    <property type="match status" value="1"/>
</dbReference>
<protein>
    <submittedName>
        <fullName evidence="2">Aminoglycoside phosphotransferase</fullName>
    </submittedName>
</protein>